<keyword evidence="3" id="KW-0808">Transferase</keyword>
<dbReference type="InterPro" id="IPR018584">
    <property type="entry name" value="GT87"/>
</dbReference>
<accession>A0A223P2Z3</accession>
<evidence type="ECO:0000256" key="3">
    <source>
        <dbReference type="ARBA" id="ARBA00022679"/>
    </source>
</evidence>
<evidence type="ECO:0000256" key="2">
    <source>
        <dbReference type="ARBA" id="ARBA00022475"/>
    </source>
</evidence>
<feature type="transmembrane region" description="Helical" evidence="8">
    <location>
        <begin position="64"/>
        <end position="97"/>
    </location>
</feature>
<feature type="transmembrane region" description="Helical" evidence="8">
    <location>
        <begin position="356"/>
        <end position="375"/>
    </location>
</feature>
<keyword evidence="2" id="KW-1003">Cell membrane</keyword>
<comment type="subcellular location">
    <subcellularLocation>
        <location evidence="1">Cell membrane</location>
        <topology evidence="1">Multi-pass membrane protein</topology>
    </subcellularLocation>
</comment>
<dbReference type="Pfam" id="PF09594">
    <property type="entry name" value="GT87"/>
    <property type="match status" value="1"/>
</dbReference>
<protein>
    <recommendedName>
        <fullName evidence="11">DUF2029 domain-containing protein</fullName>
    </recommendedName>
</protein>
<evidence type="ECO:0000256" key="7">
    <source>
        <dbReference type="ARBA" id="ARBA00024033"/>
    </source>
</evidence>
<feature type="transmembrane region" description="Helical" evidence="8">
    <location>
        <begin position="161"/>
        <end position="187"/>
    </location>
</feature>
<keyword evidence="6 8" id="KW-0472">Membrane</keyword>
<gene>
    <name evidence="9" type="ORF">MuYL_4594</name>
</gene>
<feature type="transmembrane region" description="Helical" evidence="8">
    <location>
        <begin position="272"/>
        <end position="294"/>
    </location>
</feature>
<feature type="transmembrane region" description="Helical" evidence="8">
    <location>
        <begin position="329"/>
        <end position="349"/>
    </location>
</feature>
<keyword evidence="5 8" id="KW-1133">Transmembrane helix</keyword>
<comment type="similarity">
    <text evidence="7">Belongs to the glycosyltransferase 87 family.</text>
</comment>
<dbReference type="GO" id="GO:0005886">
    <property type="term" value="C:plasma membrane"/>
    <property type="evidence" value="ECO:0007669"/>
    <property type="project" value="UniProtKB-SubCell"/>
</dbReference>
<name>A0A223P2Z3_9SPHI</name>
<evidence type="ECO:0000256" key="6">
    <source>
        <dbReference type="ARBA" id="ARBA00023136"/>
    </source>
</evidence>
<keyword evidence="4 8" id="KW-0812">Transmembrane</keyword>
<evidence type="ECO:0000256" key="1">
    <source>
        <dbReference type="ARBA" id="ARBA00004651"/>
    </source>
</evidence>
<evidence type="ECO:0008006" key="11">
    <source>
        <dbReference type="Google" id="ProtNLM"/>
    </source>
</evidence>
<feature type="transmembrane region" description="Helical" evidence="8">
    <location>
        <begin position="194"/>
        <end position="214"/>
    </location>
</feature>
<evidence type="ECO:0000256" key="8">
    <source>
        <dbReference type="SAM" id="Phobius"/>
    </source>
</evidence>
<proteinExistence type="inferred from homology"/>
<dbReference type="GO" id="GO:0016758">
    <property type="term" value="F:hexosyltransferase activity"/>
    <property type="evidence" value="ECO:0007669"/>
    <property type="project" value="InterPro"/>
</dbReference>
<dbReference type="EMBL" id="CP022743">
    <property type="protein sequence ID" value="ASU36477.1"/>
    <property type="molecule type" value="Genomic_DNA"/>
</dbReference>
<evidence type="ECO:0000256" key="4">
    <source>
        <dbReference type="ARBA" id="ARBA00022692"/>
    </source>
</evidence>
<reference evidence="9 10" key="1">
    <citation type="submission" date="2017-08" db="EMBL/GenBank/DDBJ databases">
        <title>Complete genome sequence of Mucilaginibacter sp. strain BJC16-A31.</title>
        <authorList>
            <consortium name="Henan University of Science and Technology"/>
            <person name="You X."/>
        </authorList>
    </citation>
    <scope>NUCLEOTIDE SEQUENCE [LARGE SCALE GENOMIC DNA]</scope>
    <source>
        <strain evidence="9 10">BJC16-A31</strain>
    </source>
</reference>
<dbReference type="KEGG" id="muc:MuYL_4594"/>
<dbReference type="AlphaFoldDB" id="A0A223P2Z3"/>
<feature type="transmembrane region" description="Helical" evidence="8">
    <location>
        <begin position="306"/>
        <end position="323"/>
    </location>
</feature>
<feature type="transmembrane region" description="Helical" evidence="8">
    <location>
        <begin position="12"/>
        <end position="27"/>
    </location>
</feature>
<dbReference type="Proteomes" id="UP000215002">
    <property type="component" value="Chromosome"/>
</dbReference>
<sequence>MLSIYQNKKHIRYFKIALFILAIFYAFKCAKVGHDFEVFVYAGGKLITGQNIYKPPFVQGLQYYYSPLFALLLAPFSSLPVIVPQILWIFISYFLLYRIWILSSEYFDASLFTSKQKLAWILLTSFLSIRFLLIDIGFVQMTTFLLWATLQSMKFIKQERYITGAALLAFAINIKLLPLAFVCYLFYRNQIKAAIFTCLFYLLYLFLPAIYLGWDRNISLLHDWFSAINPLNKEWTIEAEDGPSSLVALIPVYLTKTTGVLSFKRNFLDLNFSQVTLILNITRLLFILLTLLFLHTRPFKVISNRVRIFWEMCYLFIIIPLIYPHQQQYAFVYIIPAFIYISWFFVLNWDTIKHKFNLLTWAILVVVCINFSPLIGRDIITSHFFEVLLYLRILPMAVIALIPILWYCRPKDELKLSI</sequence>
<evidence type="ECO:0000256" key="5">
    <source>
        <dbReference type="ARBA" id="ARBA00022989"/>
    </source>
</evidence>
<feature type="transmembrane region" description="Helical" evidence="8">
    <location>
        <begin position="387"/>
        <end position="408"/>
    </location>
</feature>
<evidence type="ECO:0000313" key="9">
    <source>
        <dbReference type="EMBL" id="ASU36477.1"/>
    </source>
</evidence>
<dbReference type="OrthoDB" id="976324at2"/>
<evidence type="ECO:0000313" key="10">
    <source>
        <dbReference type="Proteomes" id="UP000215002"/>
    </source>
</evidence>
<organism evidence="9 10">
    <name type="scientific">Mucilaginibacter xinganensis</name>
    <dbReference type="NCBI Taxonomy" id="1234841"/>
    <lineage>
        <taxon>Bacteria</taxon>
        <taxon>Pseudomonadati</taxon>
        <taxon>Bacteroidota</taxon>
        <taxon>Sphingobacteriia</taxon>
        <taxon>Sphingobacteriales</taxon>
        <taxon>Sphingobacteriaceae</taxon>
        <taxon>Mucilaginibacter</taxon>
    </lineage>
</organism>
<keyword evidence="10" id="KW-1185">Reference proteome</keyword>
<dbReference type="RefSeq" id="WP_157741039.1">
    <property type="nucleotide sequence ID" value="NZ_CP022743.1"/>
</dbReference>
<feature type="transmembrane region" description="Helical" evidence="8">
    <location>
        <begin position="118"/>
        <end position="141"/>
    </location>
</feature>